<keyword evidence="2" id="KW-1133">Transmembrane helix</keyword>
<reference evidence="3 4" key="1">
    <citation type="submission" date="2020-08" db="EMBL/GenBank/DDBJ databases">
        <title>A Genomic Blueprint of the Chicken Gut Microbiome.</title>
        <authorList>
            <person name="Gilroy R."/>
            <person name="Ravi A."/>
            <person name="Getino M."/>
            <person name="Pursley I."/>
            <person name="Horton D.L."/>
            <person name="Alikhan N.-F."/>
            <person name="Baker D."/>
            <person name="Gharbi K."/>
            <person name="Hall N."/>
            <person name="Watson M."/>
            <person name="Adriaenssens E.M."/>
            <person name="Foster-Nyarko E."/>
            <person name="Jarju S."/>
            <person name="Secka A."/>
            <person name="Antonio M."/>
            <person name="Oren A."/>
            <person name="Chaudhuri R."/>
            <person name="La Ragione R.M."/>
            <person name="Hildebrand F."/>
            <person name="Pallen M.J."/>
        </authorList>
    </citation>
    <scope>NUCLEOTIDE SEQUENCE [LARGE SCALE GENOMIC DNA]</scope>
    <source>
        <strain evidence="3 4">Sa2CUA8</strain>
    </source>
</reference>
<name>A0ABR8V5C4_9CELL</name>
<protein>
    <submittedName>
        <fullName evidence="3">Uncharacterized protein</fullName>
    </submittedName>
</protein>
<proteinExistence type="predicted"/>
<accession>A0ABR8V5C4</accession>
<evidence type="ECO:0000313" key="3">
    <source>
        <dbReference type="EMBL" id="MBD7999985.1"/>
    </source>
</evidence>
<evidence type="ECO:0000313" key="4">
    <source>
        <dbReference type="Proteomes" id="UP000633601"/>
    </source>
</evidence>
<evidence type="ECO:0000256" key="2">
    <source>
        <dbReference type="SAM" id="Phobius"/>
    </source>
</evidence>
<evidence type="ECO:0000256" key="1">
    <source>
        <dbReference type="SAM" id="MobiDB-lite"/>
    </source>
</evidence>
<feature type="transmembrane region" description="Helical" evidence="2">
    <location>
        <begin position="207"/>
        <end position="232"/>
    </location>
</feature>
<organism evidence="3 4">
    <name type="scientific">Oerskovia gallyi</name>
    <dbReference type="NCBI Taxonomy" id="2762226"/>
    <lineage>
        <taxon>Bacteria</taxon>
        <taxon>Bacillati</taxon>
        <taxon>Actinomycetota</taxon>
        <taxon>Actinomycetes</taxon>
        <taxon>Micrococcales</taxon>
        <taxon>Cellulomonadaceae</taxon>
        <taxon>Oerskovia</taxon>
    </lineage>
</organism>
<feature type="region of interest" description="Disordered" evidence="1">
    <location>
        <begin position="151"/>
        <end position="171"/>
    </location>
</feature>
<sequence length="244" mass="23184">MRIVDPRAGSRPLGGAAAASLLLGGLLLGTGPAAASAGSLTGDRDPQGVGLQVDVSGVTSQSQVEADAQGAVPGGALGVRGSGLVPLTPYDVHLHSAYAAPVRLATAISLADGTFGLSALLPGSVQPGTHFVRVTDPGTGGYLDTAPFEIGAPAEPGGSAGGAEPGTGAGPVVGGADDGGLAATGPLDAEPVAVGKVHLEADDAAGLAFTGAAVVGALAAAGALVVAGVVALTGARRRRRARTT</sequence>
<feature type="compositionally biased region" description="Gly residues" evidence="1">
    <location>
        <begin position="158"/>
        <end position="171"/>
    </location>
</feature>
<dbReference type="RefSeq" id="WP_191791707.1">
    <property type="nucleotide sequence ID" value="NZ_JACSQE010000013.1"/>
</dbReference>
<gene>
    <name evidence="3" type="ORF">H9640_15650</name>
</gene>
<dbReference type="EMBL" id="JACSQE010000013">
    <property type="protein sequence ID" value="MBD7999985.1"/>
    <property type="molecule type" value="Genomic_DNA"/>
</dbReference>
<comment type="caution">
    <text evidence="3">The sequence shown here is derived from an EMBL/GenBank/DDBJ whole genome shotgun (WGS) entry which is preliminary data.</text>
</comment>
<keyword evidence="4" id="KW-1185">Reference proteome</keyword>
<keyword evidence="2" id="KW-0472">Membrane</keyword>
<keyword evidence="2" id="KW-0812">Transmembrane</keyword>
<dbReference type="Proteomes" id="UP000633601">
    <property type="component" value="Unassembled WGS sequence"/>
</dbReference>